<protein>
    <submittedName>
        <fullName evidence="2">Extracellular solute-binding protein</fullName>
    </submittedName>
</protein>
<dbReference type="Gene3D" id="3.40.190.10">
    <property type="entry name" value="Periplasmic binding protein-like II"/>
    <property type="match status" value="1"/>
</dbReference>
<gene>
    <name evidence="2" type="ORF">L1F29_16270</name>
</gene>
<accession>A0ABY5SM51</accession>
<evidence type="ECO:0000256" key="1">
    <source>
        <dbReference type="SAM" id="MobiDB-lite"/>
    </source>
</evidence>
<reference evidence="2" key="1">
    <citation type="submission" date="2022-01" db="EMBL/GenBank/DDBJ databases">
        <title>Paenibacillus spongiae sp. nov., isolated from marine sponge.</title>
        <authorList>
            <person name="Li Z."/>
            <person name="Zhang M."/>
        </authorList>
    </citation>
    <scope>NUCLEOTIDE SEQUENCE</scope>
    <source>
        <strain evidence="2">PHS-Z3</strain>
    </source>
</reference>
<name>A0ABY5SM51_9BACL</name>
<feature type="region of interest" description="Disordered" evidence="1">
    <location>
        <begin position="17"/>
        <end position="51"/>
    </location>
</feature>
<dbReference type="PANTHER" id="PTHR43649">
    <property type="entry name" value="ARABINOSE-BINDING PROTEIN-RELATED"/>
    <property type="match status" value="1"/>
</dbReference>
<evidence type="ECO:0000313" key="3">
    <source>
        <dbReference type="Proteomes" id="UP001057877"/>
    </source>
</evidence>
<dbReference type="Proteomes" id="UP001057877">
    <property type="component" value="Chromosome"/>
</dbReference>
<keyword evidence="3" id="KW-1185">Reference proteome</keyword>
<evidence type="ECO:0000313" key="2">
    <source>
        <dbReference type="EMBL" id="UVI33298.1"/>
    </source>
</evidence>
<dbReference type="PANTHER" id="PTHR43649:SF12">
    <property type="entry name" value="DIACETYLCHITOBIOSE BINDING PROTEIN DASA"/>
    <property type="match status" value="1"/>
</dbReference>
<dbReference type="SUPFAM" id="SSF53850">
    <property type="entry name" value="Periplasmic binding protein-like II"/>
    <property type="match status" value="1"/>
</dbReference>
<dbReference type="InterPro" id="IPR006059">
    <property type="entry name" value="SBP"/>
</dbReference>
<feature type="compositionally biased region" description="Polar residues" evidence="1">
    <location>
        <begin position="17"/>
        <end position="34"/>
    </location>
</feature>
<feature type="compositionally biased region" description="Basic and acidic residues" evidence="1">
    <location>
        <begin position="36"/>
        <end position="51"/>
    </location>
</feature>
<organism evidence="2 3">
    <name type="scientific">Paenibacillus spongiae</name>
    <dbReference type="NCBI Taxonomy" id="2909671"/>
    <lineage>
        <taxon>Bacteria</taxon>
        <taxon>Bacillati</taxon>
        <taxon>Bacillota</taxon>
        <taxon>Bacilli</taxon>
        <taxon>Bacillales</taxon>
        <taxon>Paenibacillaceae</taxon>
        <taxon>Paenibacillus</taxon>
    </lineage>
</organism>
<dbReference type="RefSeq" id="WP_258389352.1">
    <property type="nucleotide sequence ID" value="NZ_CP091430.1"/>
</dbReference>
<sequence>MACVLMLMVALTGCSSGTNTPENQPQPENTSANDQKSNESGKEEENKQQTVVDKKELKADLKFLSPWGFGYEEQFNNVFADFMKVYPNIKVELLEQNINDLPALVAAGMTPDLIMMFNTVPAWREDKFVEDLAPYIEMDPDVDPSLFYKPAFDGYVEDGVWGLPLQDGANLLLVYHKDILDQYGYTEFPELNSLEEINDFFQKFWVTDNGKQEMTTFAPHESIGSTRNTLQTWAYANGATTKTFYDPETRKANFNDPLIVEALEWMVRFKNENIDEKRLSELQASLPENTNRFQAGKQLMQPEFSTTVVNRLKENPDLGVTTMPLNSLWFGGWGMGMTSGGKNKDAAWELVKWMTSTNEGAESLLKHFGWLSAKIENPYLVEQAKTNPALKVAYEAMKEVKHSHLESLIPVDYFPEFDDKWPKVMDGSLSPKAFLDHMTEYIQELIDKKYGK</sequence>
<dbReference type="Pfam" id="PF13416">
    <property type="entry name" value="SBP_bac_8"/>
    <property type="match status" value="1"/>
</dbReference>
<proteinExistence type="predicted"/>
<dbReference type="EMBL" id="CP091430">
    <property type="protein sequence ID" value="UVI33298.1"/>
    <property type="molecule type" value="Genomic_DNA"/>
</dbReference>
<dbReference type="InterPro" id="IPR050490">
    <property type="entry name" value="Bact_solute-bd_prot1"/>
</dbReference>